<evidence type="ECO:0000313" key="16">
    <source>
        <dbReference type="EMBL" id="KAK3102944.1"/>
    </source>
</evidence>
<dbReference type="InterPro" id="IPR001320">
    <property type="entry name" value="Iontro_rcpt_C"/>
</dbReference>
<dbReference type="SUPFAM" id="SSF81324">
    <property type="entry name" value="Voltage-gated potassium channels"/>
    <property type="match status" value="1"/>
</dbReference>
<dbReference type="Proteomes" id="UP001186944">
    <property type="component" value="Unassembled WGS sequence"/>
</dbReference>
<accession>A0AA89C6L7</accession>
<keyword evidence="2" id="KW-0813">Transport</keyword>
<dbReference type="InterPro" id="IPR015683">
    <property type="entry name" value="Ionotropic_Glu_rcpt"/>
</dbReference>
<keyword evidence="3 14" id="KW-0812">Transmembrane</keyword>
<dbReference type="SUPFAM" id="SSF53850">
    <property type="entry name" value="Periplasmic binding protein-like II"/>
    <property type="match status" value="1"/>
</dbReference>
<keyword evidence="9" id="KW-0325">Glycoprotein</keyword>
<evidence type="ECO:0000256" key="6">
    <source>
        <dbReference type="ARBA" id="ARBA00023065"/>
    </source>
</evidence>
<evidence type="ECO:0000313" key="17">
    <source>
        <dbReference type="Proteomes" id="UP001186944"/>
    </source>
</evidence>
<evidence type="ECO:0000256" key="11">
    <source>
        <dbReference type="ARBA" id="ARBA00023286"/>
    </source>
</evidence>
<name>A0AA89C6L7_PINIB</name>
<feature type="transmembrane region" description="Helical" evidence="14">
    <location>
        <begin position="542"/>
        <end position="565"/>
    </location>
</feature>
<dbReference type="SMART" id="SM00079">
    <property type="entry name" value="PBPe"/>
    <property type="match status" value="1"/>
</dbReference>
<dbReference type="Gene3D" id="3.40.190.10">
    <property type="entry name" value="Periplasmic binding protein-like II"/>
    <property type="match status" value="2"/>
</dbReference>
<dbReference type="InterPro" id="IPR001828">
    <property type="entry name" value="ANF_lig-bd_rcpt"/>
</dbReference>
<dbReference type="AlphaFoldDB" id="A0AA89C6L7"/>
<evidence type="ECO:0000256" key="4">
    <source>
        <dbReference type="ARBA" id="ARBA00022989"/>
    </source>
</evidence>
<dbReference type="FunFam" id="1.10.287.70:FF:000143">
    <property type="entry name" value="Probable glutamate receptor"/>
    <property type="match status" value="1"/>
</dbReference>
<dbReference type="Pfam" id="PF01094">
    <property type="entry name" value="ANF_receptor"/>
    <property type="match status" value="1"/>
</dbReference>
<keyword evidence="11" id="KW-1071">Ligand-gated ion channel</keyword>
<dbReference type="PANTHER" id="PTHR18966">
    <property type="entry name" value="IONOTROPIC GLUTAMATE RECEPTOR"/>
    <property type="match status" value="1"/>
</dbReference>
<evidence type="ECO:0000256" key="7">
    <source>
        <dbReference type="ARBA" id="ARBA00023136"/>
    </source>
</evidence>
<dbReference type="Gene3D" id="1.10.287.70">
    <property type="match status" value="1"/>
</dbReference>
<gene>
    <name evidence="16" type="ORF">FSP39_015152</name>
</gene>
<evidence type="ECO:0000256" key="2">
    <source>
        <dbReference type="ARBA" id="ARBA00022448"/>
    </source>
</evidence>
<evidence type="ECO:0000256" key="1">
    <source>
        <dbReference type="ARBA" id="ARBA00004141"/>
    </source>
</evidence>
<evidence type="ECO:0000256" key="12">
    <source>
        <dbReference type="ARBA" id="ARBA00023303"/>
    </source>
</evidence>
<feature type="transmembrane region" description="Helical" evidence="14">
    <location>
        <begin position="472"/>
        <end position="497"/>
    </location>
</feature>
<dbReference type="SUPFAM" id="SSF53822">
    <property type="entry name" value="Periplasmic binding protein-like I"/>
    <property type="match status" value="1"/>
</dbReference>
<evidence type="ECO:0000256" key="5">
    <source>
        <dbReference type="ARBA" id="ARBA00023018"/>
    </source>
</evidence>
<keyword evidence="4 14" id="KW-1133">Transmembrane helix</keyword>
<dbReference type="GO" id="GO:0015276">
    <property type="term" value="F:ligand-gated monoatomic ion channel activity"/>
    <property type="evidence" value="ECO:0007669"/>
    <property type="project" value="InterPro"/>
</dbReference>
<dbReference type="Pfam" id="PF00060">
    <property type="entry name" value="Lig_chan"/>
    <property type="match status" value="1"/>
</dbReference>
<evidence type="ECO:0000256" key="14">
    <source>
        <dbReference type="SAM" id="Phobius"/>
    </source>
</evidence>
<comment type="subcellular location">
    <subcellularLocation>
        <location evidence="1">Membrane</location>
        <topology evidence="1">Multi-pass membrane protein</topology>
    </subcellularLocation>
    <subcellularLocation>
        <location evidence="13">Postsynaptic cell membrane</location>
    </subcellularLocation>
</comment>
<comment type="caution">
    <text evidence="16">The sequence shown here is derived from an EMBL/GenBank/DDBJ whole genome shotgun (WGS) entry which is preliminary data.</text>
</comment>
<reference evidence="16" key="1">
    <citation type="submission" date="2019-08" db="EMBL/GenBank/DDBJ databases">
        <title>The improved chromosome-level genome for the pearl oyster Pinctada fucata martensii using PacBio sequencing and Hi-C.</title>
        <authorList>
            <person name="Zheng Z."/>
        </authorList>
    </citation>
    <scope>NUCLEOTIDE SEQUENCE</scope>
    <source>
        <strain evidence="16">ZZ-2019</strain>
        <tissue evidence="16">Adductor muscle</tissue>
    </source>
</reference>
<keyword evidence="7 14" id="KW-0472">Membrane</keyword>
<keyword evidence="8" id="KW-0675">Receptor</keyword>
<protein>
    <recommendedName>
        <fullName evidence="15">Ionotropic glutamate receptor C-terminal domain-containing protein</fullName>
    </recommendedName>
</protein>
<organism evidence="16 17">
    <name type="scientific">Pinctada imbricata</name>
    <name type="common">Atlantic pearl-oyster</name>
    <name type="synonym">Pinctada martensii</name>
    <dbReference type="NCBI Taxonomy" id="66713"/>
    <lineage>
        <taxon>Eukaryota</taxon>
        <taxon>Metazoa</taxon>
        <taxon>Spiralia</taxon>
        <taxon>Lophotrochozoa</taxon>
        <taxon>Mollusca</taxon>
        <taxon>Bivalvia</taxon>
        <taxon>Autobranchia</taxon>
        <taxon>Pteriomorphia</taxon>
        <taxon>Pterioida</taxon>
        <taxon>Pterioidea</taxon>
        <taxon>Pteriidae</taxon>
        <taxon>Pinctada</taxon>
    </lineage>
</organism>
<keyword evidence="5" id="KW-0770">Synapse</keyword>
<evidence type="ECO:0000259" key="15">
    <source>
        <dbReference type="SMART" id="SM00079"/>
    </source>
</evidence>
<feature type="domain" description="Ionotropic glutamate receptor C-terminal" evidence="15">
    <location>
        <begin position="389"/>
        <end position="714"/>
    </location>
</feature>
<dbReference type="InterPro" id="IPR028082">
    <property type="entry name" value="Peripla_BP_I"/>
</dbReference>
<evidence type="ECO:0000256" key="13">
    <source>
        <dbReference type="ARBA" id="ARBA00034100"/>
    </source>
</evidence>
<evidence type="ECO:0000256" key="9">
    <source>
        <dbReference type="ARBA" id="ARBA00023180"/>
    </source>
</evidence>
<feature type="transmembrane region" description="Helical" evidence="14">
    <location>
        <begin position="739"/>
        <end position="759"/>
    </location>
</feature>
<dbReference type="EMBL" id="VSWD01000005">
    <property type="protein sequence ID" value="KAK3102944.1"/>
    <property type="molecule type" value="Genomic_DNA"/>
</dbReference>
<keyword evidence="17" id="KW-1185">Reference proteome</keyword>
<evidence type="ECO:0000256" key="8">
    <source>
        <dbReference type="ARBA" id="ARBA00023170"/>
    </source>
</evidence>
<dbReference type="GO" id="GO:0045211">
    <property type="term" value="C:postsynaptic membrane"/>
    <property type="evidence" value="ECO:0007669"/>
    <property type="project" value="UniProtKB-SubCell"/>
</dbReference>
<sequence length="808" mass="92223">MPRPRQPKNHINPKTMYVQQGSLHEQDLIIKFSPFLFHKAIVGRKGSTDIDDYLAVVEELKQPINSKYCEVRLLEIPYDISDGRTVYDSLTTARRTFAHDNVSVVIGPYIDVFTSMAYVIQKQIHLLTVQMTVPDISDRLLPILPSPDSLSLAVAKIVQKLGWKKVSFLAQDDFSPVAPLTETGATVIPIRLPTHISSKNDNGLRQTLTNMRSSLVENIILHTMKKDVVNYTLSAVRKSIYQPVLFFGKRADGLMPDKSRLDIGKTVDTISFLYHLLHHSRNCSQDPLIDSVINPFLFADFIQTQRTPYIGSLGKYVWVKQNDSDEKIRTEYSMKVVRHSRSKSVEKDERIKQIGNCSFRGEEPQIVSTVGQWVEQTEVELSKVLADNLLTVITKVEAPFVMKRGRHFEGFCVDVLRELEKKMGFKNASVAIGALAVTSQREERISFSFTIISTSSSMLSKKPPSSPTVFQFMWPFTWDLWVMIAAFFLVVGVALWLMSRYDITQHGSEQQFDLKESMWYSLNVLLQGGTDYSPQTTSMRTIVAFFWFCTLIIISAYTANLAAFLTLKQIDTRIKTVDMLSRQAEVKYGIINNSDTMDFFQNSTNDPFARMWAVIKLNEKDRLLPNRKAANKKVQAGVGDGKQKDFVLIDEEVINEYYALQECDMESLRQNFGEKKYSMGFPKGAPYKDDINRALLEMKEAGILDELKKKWWTPSEKCREKGDVSENTLPSGVLDIENMLGVFIVLAACVVIAVLVEAVKRLYVYRKSRNDEQVSIHHRVFYDLLIYIKSFSLNVIVSNKHQRSTFCY</sequence>
<evidence type="ECO:0000256" key="3">
    <source>
        <dbReference type="ARBA" id="ARBA00022692"/>
    </source>
</evidence>
<evidence type="ECO:0000256" key="10">
    <source>
        <dbReference type="ARBA" id="ARBA00023257"/>
    </source>
</evidence>
<proteinExistence type="predicted"/>
<keyword evidence="10" id="KW-0628">Postsynaptic cell membrane</keyword>
<keyword evidence="6" id="KW-0406">Ion transport</keyword>
<keyword evidence="12" id="KW-0407">Ion channel</keyword>